<dbReference type="InterPro" id="IPR046825">
    <property type="entry name" value="PDH_C"/>
</dbReference>
<comment type="caution">
    <text evidence="5">The sequence shown here is derived from an EMBL/GenBank/DDBJ whole genome shotgun (WGS) entry which is preliminary data.</text>
</comment>
<organism evidence="5 6">
    <name type="scientific">Polymorphospora lycopeni</name>
    <dbReference type="NCBI Taxonomy" id="3140240"/>
    <lineage>
        <taxon>Bacteria</taxon>
        <taxon>Bacillati</taxon>
        <taxon>Actinomycetota</taxon>
        <taxon>Actinomycetes</taxon>
        <taxon>Micromonosporales</taxon>
        <taxon>Micromonosporaceae</taxon>
        <taxon>Polymorphospora</taxon>
    </lineage>
</organism>
<proteinExistence type="inferred from homology"/>
<gene>
    <name evidence="5" type="ORF">AAFH96_15020</name>
</gene>
<dbReference type="Pfam" id="PF20463">
    <property type="entry name" value="PDH_C"/>
    <property type="match status" value="1"/>
</dbReference>
<dbReference type="PANTHER" id="PTHR21363:SF0">
    <property type="entry name" value="PREPHENATE DEHYDROGENASE [NADP(+)]"/>
    <property type="match status" value="1"/>
</dbReference>
<dbReference type="PROSITE" id="PS51176">
    <property type="entry name" value="PDH_ADH"/>
    <property type="match status" value="1"/>
</dbReference>
<reference evidence="5 6" key="1">
    <citation type="submission" date="2024-04" db="EMBL/GenBank/DDBJ databases">
        <title>Polymorphospora sp. isolated from Baiyangdian Lake in Xiong'an New Area.</title>
        <authorList>
            <person name="Zhang X."/>
            <person name="Liu J."/>
        </authorList>
    </citation>
    <scope>NUCLEOTIDE SEQUENCE [LARGE SCALE GENOMIC DNA]</scope>
    <source>
        <strain evidence="5 6">2-325</strain>
    </source>
</reference>
<accession>A0ABV5CR76</accession>
<evidence type="ECO:0000313" key="6">
    <source>
        <dbReference type="Proteomes" id="UP001582793"/>
    </source>
</evidence>
<dbReference type="Gene3D" id="3.40.50.720">
    <property type="entry name" value="NAD(P)-binding Rossmann-like Domain"/>
    <property type="match status" value="1"/>
</dbReference>
<dbReference type="Pfam" id="PF02153">
    <property type="entry name" value="PDH_N"/>
    <property type="match status" value="1"/>
</dbReference>
<dbReference type="SUPFAM" id="SSF51735">
    <property type="entry name" value="NAD(P)-binding Rossmann-fold domains"/>
    <property type="match status" value="1"/>
</dbReference>
<dbReference type="InterPro" id="IPR036291">
    <property type="entry name" value="NAD(P)-bd_dom_sf"/>
</dbReference>
<dbReference type="SUPFAM" id="SSF48179">
    <property type="entry name" value="6-phosphogluconate dehydrogenase C-terminal domain-like"/>
    <property type="match status" value="1"/>
</dbReference>
<dbReference type="Proteomes" id="UP001582793">
    <property type="component" value="Unassembled WGS sequence"/>
</dbReference>
<feature type="compositionally biased region" description="Low complexity" evidence="3">
    <location>
        <begin position="1"/>
        <end position="11"/>
    </location>
</feature>
<dbReference type="Gene3D" id="1.10.3660.10">
    <property type="entry name" value="6-phosphogluconate dehydrogenase C-terminal like domain"/>
    <property type="match status" value="1"/>
</dbReference>
<keyword evidence="2" id="KW-0560">Oxidoreductase</keyword>
<dbReference type="InterPro" id="IPR008927">
    <property type="entry name" value="6-PGluconate_DH-like_C_sf"/>
</dbReference>
<evidence type="ECO:0000256" key="3">
    <source>
        <dbReference type="SAM" id="MobiDB-lite"/>
    </source>
</evidence>
<dbReference type="RefSeq" id="WP_375734582.1">
    <property type="nucleotide sequence ID" value="NZ_JBCGDC010000036.1"/>
</dbReference>
<dbReference type="InterPro" id="IPR003099">
    <property type="entry name" value="Prephen_DH"/>
</dbReference>
<keyword evidence="6" id="KW-1185">Reference proteome</keyword>
<evidence type="ECO:0000256" key="1">
    <source>
        <dbReference type="ARBA" id="ARBA00007964"/>
    </source>
</evidence>
<dbReference type="InterPro" id="IPR050812">
    <property type="entry name" value="Preph/Arog_dehydrog"/>
</dbReference>
<dbReference type="PANTHER" id="PTHR21363">
    <property type="entry name" value="PREPHENATE DEHYDROGENASE"/>
    <property type="match status" value="1"/>
</dbReference>
<feature type="region of interest" description="Disordered" evidence="3">
    <location>
        <begin position="1"/>
        <end position="20"/>
    </location>
</feature>
<dbReference type="EMBL" id="JBCGDC010000036">
    <property type="protein sequence ID" value="MFB6394412.1"/>
    <property type="molecule type" value="Genomic_DNA"/>
</dbReference>
<evidence type="ECO:0000313" key="5">
    <source>
        <dbReference type="EMBL" id="MFB6394412.1"/>
    </source>
</evidence>
<feature type="domain" description="Prephenate/arogenate dehydrogenase" evidence="4">
    <location>
        <begin position="33"/>
        <end position="326"/>
    </location>
</feature>
<name>A0ABV5CR76_9ACTN</name>
<dbReference type="InterPro" id="IPR046826">
    <property type="entry name" value="PDH_N"/>
</dbReference>
<protein>
    <submittedName>
        <fullName evidence="5">Prephenate dehydrogenase/arogenate dehydrogenase family protein</fullName>
    </submittedName>
</protein>
<comment type="similarity">
    <text evidence="1">Belongs to the prephenate/arogenate dehydrogenase family.</text>
</comment>
<evidence type="ECO:0000256" key="2">
    <source>
        <dbReference type="ARBA" id="ARBA00023002"/>
    </source>
</evidence>
<sequence>MRRSPAATIRPAGRRGPGRHRATAAACARVSRVDVAVIGLGLIGGSVLRALSAAGHRVLGYDADPATRATARTAAAKAPAAARWQVTATVRDAVARADLAVVAVPLPAVAGVLDQLADAGFSGLVTDVTSVKGPVHRLVGERLHRLHDRLAGFVGGHPMAGRETSGFAAADPELFAGCSWVLCLEPGVTALSDWLELAVLVTGLGARVVPAIPDEHDRAVAAVSHVPHLLAAALAATAATDPLAGTLAAGSFRDGTRVAATRPELVAAMCGGNAAAVGPALSAVLAELAGARSALDADDPIAALRTWLTPGCTARTAWPPVPGKPLELPARVETLVRLGRAGGWVTGVADDRRTVTGVRPAPVDPD</sequence>
<evidence type="ECO:0000259" key="4">
    <source>
        <dbReference type="PROSITE" id="PS51176"/>
    </source>
</evidence>